<dbReference type="InterPro" id="IPR017517">
    <property type="entry name" value="Maleyloyr_isom"/>
</dbReference>
<dbReference type="Gene3D" id="1.20.120.450">
    <property type="entry name" value="dinb family like domain"/>
    <property type="match status" value="1"/>
</dbReference>
<dbReference type="Pfam" id="PF11716">
    <property type="entry name" value="MDMPI_N"/>
    <property type="match status" value="1"/>
</dbReference>
<evidence type="ECO:0000259" key="1">
    <source>
        <dbReference type="Pfam" id="PF07398"/>
    </source>
</evidence>
<evidence type="ECO:0000313" key="3">
    <source>
        <dbReference type="EMBL" id="MFC4913092.1"/>
    </source>
</evidence>
<organism evidence="3 4">
    <name type="scientific">Actinomadura gamaensis</name>
    <dbReference type="NCBI Taxonomy" id="1763541"/>
    <lineage>
        <taxon>Bacteria</taxon>
        <taxon>Bacillati</taxon>
        <taxon>Actinomycetota</taxon>
        <taxon>Actinomycetes</taxon>
        <taxon>Streptosporangiales</taxon>
        <taxon>Thermomonosporaceae</taxon>
        <taxon>Actinomadura</taxon>
    </lineage>
</organism>
<dbReference type="RefSeq" id="WP_378263677.1">
    <property type="nucleotide sequence ID" value="NZ_JBHSIT010000015.1"/>
</dbReference>
<proteinExistence type="predicted"/>
<keyword evidence="4" id="KW-1185">Reference proteome</keyword>
<accession>A0ABV9UAH0</accession>
<dbReference type="GO" id="GO:0016853">
    <property type="term" value="F:isomerase activity"/>
    <property type="evidence" value="ECO:0007669"/>
    <property type="project" value="UniProtKB-KW"/>
</dbReference>
<keyword evidence="3" id="KW-0413">Isomerase</keyword>
<evidence type="ECO:0000259" key="2">
    <source>
        <dbReference type="Pfam" id="PF11716"/>
    </source>
</evidence>
<evidence type="ECO:0000313" key="4">
    <source>
        <dbReference type="Proteomes" id="UP001595872"/>
    </source>
</evidence>
<feature type="domain" description="Mycothiol-dependent maleylpyruvate isomerase metal-binding" evidence="2">
    <location>
        <begin position="30"/>
        <end position="164"/>
    </location>
</feature>
<dbReference type="EMBL" id="JBHSIT010000015">
    <property type="protein sequence ID" value="MFC4913092.1"/>
    <property type="molecule type" value="Genomic_DNA"/>
</dbReference>
<feature type="domain" description="MDMPI C-terminal" evidence="1">
    <location>
        <begin position="183"/>
        <end position="272"/>
    </location>
</feature>
<name>A0ABV9UAH0_9ACTN</name>
<dbReference type="InterPro" id="IPR034660">
    <property type="entry name" value="DinB/YfiT-like"/>
</dbReference>
<dbReference type="Proteomes" id="UP001595872">
    <property type="component" value="Unassembled WGS sequence"/>
</dbReference>
<protein>
    <submittedName>
        <fullName evidence="3">Maleylpyruvate isomerase family mycothiol-dependent enzyme</fullName>
    </submittedName>
</protein>
<dbReference type="NCBIfam" id="TIGR03083">
    <property type="entry name" value="maleylpyruvate isomerase family mycothiol-dependent enzyme"/>
    <property type="match status" value="1"/>
</dbReference>
<comment type="caution">
    <text evidence="3">The sequence shown here is derived from an EMBL/GenBank/DDBJ whole genome shotgun (WGS) entry which is preliminary data.</text>
</comment>
<dbReference type="SUPFAM" id="SSF109854">
    <property type="entry name" value="DinB/YfiT-like putative metalloenzymes"/>
    <property type="match status" value="1"/>
</dbReference>
<gene>
    <name evidence="3" type="ORF">ACFPCY_37745</name>
</gene>
<sequence>MSEDMAGRVEDTAGRAEGMAGHVAAFEQTVRSTIALAETFGDAEWEKPTELPGWTVKDVVSHLVGVETLLLDEDPAPGHTLPDDLPHVRNELGRLVEVAVDYRRGTPGSEVLAELRAVLDRRLVRLASTPPDEPAMLPIGREGTYAELMVFRAFDCWVHEQDIRRAVGRPGNLDAPAGLRTLSVVERGLPMIVGRRAAASPGTAVAFEVTGPVAFTRHVLVGPDGRADFTDQGGEGATVLRMDWETFTRLVTGRCRGDAAAVRVEGDAELAGRVLGAMALAP</sequence>
<dbReference type="InterPro" id="IPR024344">
    <property type="entry name" value="MDMPI_metal-binding"/>
</dbReference>
<reference evidence="4" key="1">
    <citation type="journal article" date="2019" name="Int. J. Syst. Evol. Microbiol.">
        <title>The Global Catalogue of Microorganisms (GCM) 10K type strain sequencing project: providing services to taxonomists for standard genome sequencing and annotation.</title>
        <authorList>
            <consortium name="The Broad Institute Genomics Platform"/>
            <consortium name="The Broad Institute Genome Sequencing Center for Infectious Disease"/>
            <person name="Wu L."/>
            <person name="Ma J."/>
        </authorList>
    </citation>
    <scope>NUCLEOTIDE SEQUENCE [LARGE SCALE GENOMIC DNA]</scope>
    <source>
        <strain evidence="4">KLKA75</strain>
    </source>
</reference>
<dbReference type="Pfam" id="PF07398">
    <property type="entry name" value="MDMPI_C"/>
    <property type="match status" value="1"/>
</dbReference>
<dbReference type="InterPro" id="IPR010872">
    <property type="entry name" value="MDMPI_C-term_domain"/>
</dbReference>